<dbReference type="EMBL" id="JADIMY010000002">
    <property type="protein sequence ID" value="MBO8426978.1"/>
    <property type="molecule type" value="Genomic_DNA"/>
</dbReference>
<name>A0A9D9DGC3_9BACL</name>
<reference evidence="1" key="1">
    <citation type="submission" date="2020-10" db="EMBL/GenBank/DDBJ databases">
        <authorList>
            <person name="Gilroy R."/>
        </authorList>
    </citation>
    <scope>NUCLEOTIDE SEQUENCE</scope>
    <source>
        <strain evidence="1">11159</strain>
    </source>
</reference>
<sequence length="146" mass="17294">MEKIKTPFELFNVECGKGWFDLLKPIFEYIERYNKDESNKEKIEVLQVKEKFGGLRFYTNFQTNELSKLIEEAEFKADNTCELCGSTEKVGKTLGWITTCCEECAKKIAKNNYSEYIRWIPNNKEEGLKWYEINKQGEIKPQHKEK</sequence>
<dbReference type="Proteomes" id="UP000823613">
    <property type="component" value="Unassembled WGS sequence"/>
</dbReference>
<evidence type="ECO:0000313" key="2">
    <source>
        <dbReference type="Proteomes" id="UP000823613"/>
    </source>
</evidence>
<comment type="caution">
    <text evidence="1">The sequence shown here is derived from an EMBL/GenBank/DDBJ whole genome shotgun (WGS) entry which is preliminary data.</text>
</comment>
<accession>A0A9D9DGC3</accession>
<evidence type="ECO:0000313" key="1">
    <source>
        <dbReference type="EMBL" id="MBO8426978.1"/>
    </source>
</evidence>
<dbReference type="AlphaFoldDB" id="A0A9D9DGC3"/>
<gene>
    <name evidence="1" type="ORF">IAC58_00200</name>
</gene>
<protein>
    <submittedName>
        <fullName evidence="1">Uncharacterized protein</fullName>
    </submittedName>
</protein>
<organism evidence="1 2">
    <name type="scientific">Candidatus Onthovivens merdipullorum</name>
    <dbReference type="NCBI Taxonomy" id="2840889"/>
    <lineage>
        <taxon>Bacteria</taxon>
        <taxon>Bacillati</taxon>
        <taxon>Bacillota</taxon>
        <taxon>Bacilli</taxon>
        <taxon>Bacillales</taxon>
        <taxon>Candidatus Onthovivens</taxon>
    </lineage>
</organism>
<reference evidence="1" key="2">
    <citation type="journal article" date="2021" name="PeerJ">
        <title>Extensive microbial diversity within the chicken gut microbiome revealed by metagenomics and culture.</title>
        <authorList>
            <person name="Gilroy R."/>
            <person name="Ravi A."/>
            <person name="Getino M."/>
            <person name="Pursley I."/>
            <person name="Horton D.L."/>
            <person name="Alikhan N.F."/>
            <person name="Baker D."/>
            <person name="Gharbi K."/>
            <person name="Hall N."/>
            <person name="Watson M."/>
            <person name="Adriaenssens E.M."/>
            <person name="Foster-Nyarko E."/>
            <person name="Jarju S."/>
            <person name="Secka A."/>
            <person name="Antonio M."/>
            <person name="Oren A."/>
            <person name="Chaudhuri R.R."/>
            <person name="La Ragione R."/>
            <person name="Hildebrand F."/>
            <person name="Pallen M.J."/>
        </authorList>
    </citation>
    <scope>NUCLEOTIDE SEQUENCE</scope>
    <source>
        <strain evidence="1">11159</strain>
    </source>
</reference>
<proteinExistence type="predicted"/>